<protein>
    <submittedName>
        <fullName evidence="9">Probable ABC transporter permease protein YesP</fullName>
    </submittedName>
</protein>
<dbReference type="PANTHER" id="PTHR30193">
    <property type="entry name" value="ABC TRANSPORTER PERMEASE PROTEIN"/>
    <property type="match status" value="1"/>
</dbReference>
<dbReference type="GO" id="GO:0005886">
    <property type="term" value="C:plasma membrane"/>
    <property type="evidence" value="ECO:0007669"/>
    <property type="project" value="UniProtKB-SubCell"/>
</dbReference>
<accession>A0AA35T828</accession>
<evidence type="ECO:0000256" key="2">
    <source>
        <dbReference type="ARBA" id="ARBA00022448"/>
    </source>
</evidence>
<dbReference type="EMBL" id="CASHTH010003332">
    <property type="protein sequence ID" value="CAI8043505.1"/>
    <property type="molecule type" value="Genomic_DNA"/>
</dbReference>
<comment type="subcellular location">
    <subcellularLocation>
        <location evidence="1">Cell membrane</location>
        <topology evidence="1">Multi-pass membrane protein</topology>
    </subcellularLocation>
</comment>
<dbReference type="GO" id="GO:0055085">
    <property type="term" value="P:transmembrane transport"/>
    <property type="evidence" value="ECO:0007669"/>
    <property type="project" value="InterPro"/>
</dbReference>
<keyword evidence="6 7" id="KW-0472">Membrane</keyword>
<dbReference type="InterPro" id="IPR000515">
    <property type="entry name" value="MetI-like"/>
</dbReference>
<evidence type="ECO:0000256" key="5">
    <source>
        <dbReference type="ARBA" id="ARBA00022989"/>
    </source>
</evidence>
<feature type="transmembrane region" description="Helical" evidence="7">
    <location>
        <begin position="21"/>
        <end position="47"/>
    </location>
</feature>
<dbReference type="PANTHER" id="PTHR30193:SF1">
    <property type="entry name" value="ABC TRANSPORTER PERMEASE PROTEIN YESP-RELATED"/>
    <property type="match status" value="1"/>
</dbReference>
<evidence type="ECO:0000256" key="6">
    <source>
        <dbReference type="ARBA" id="ARBA00023136"/>
    </source>
</evidence>
<organism evidence="9 10">
    <name type="scientific">Geodia barretti</name>
    <name type="common">Barrett's horny sponge</name>
    <dbReference type="NCBI Taxonomy" id="519541"/>
    <lineage>
        <taxon>Eukaryota</taxon>
        <taxon>Metazoa</taxon>
        <taxon>Porifera</taxon>
        <taxon>Demospongiae</taxon>
        <taxon>Heteroscleromorpha</taxon>
        <taxon>Tetractinellida</taxon>
        <taxon>Astrophorina</taxon>
        <taxon>Geodiidae</taxon>
        <taxon>Geodia</taxon>
    </lineage>
</organism>
<dbReference type="InterPro" id="IPR051393">
    <property type="entry name" value="ABC_transporter_permease"/>
</dbReference>
<name>A0AA35T828_GEOBA</name>
<evidence type="ECO:0000313" key="10">
    <source>
        <dbReference type="Proteomes" id="UP001174909"/>
    </source>
</evidence>
<evidence type="ECO:0000256" key="3">
    <source>
        <dbReference type="ARBA" id="ARBA00022475"/>
    </source>
</evidence>
<dbReference type="Pfam" id="PF00528">
    <property type="entry name" value="BPD_transp_1"/>
    <property type="match status" value="1"/>
</dbReference>
<feature type="transmembrane region" description="Helical" evidence="7">
    <location>
        <begin position="170"/>
        <end position="189"/>
    </location>
</feature>
<keyword evidence="10" id="KW-1185">Reference proteome</keyword>
<feature type="transmembrane region" description="Helical" evidence="7">
    <location>
        <begin position="84"/>
        <end position="106"/>
    </location>
</feature>
<dbReference type="PROSITE" id="PS50928">
    <property type="entry name" value="ABC_TM1"/>
    <property type="match status" value="1"/>
</dbReference>
<reference evidence="9" key="1">
    <citation type="submission" date="2023-03" db="EMBL/GenBank/DDBJ databases">
        <authorList>
            <person name="Steffen K."/>
            <person name="Cardenas P."/>
        </authorList>
    </citation>
    <scope>NUCLEOTIDE SEQUENCE</scope>
</reference>
<feature type="transmembrane region" description="Helical" evidence="7">
    <location>
        <begin position="223"/>
        <end position="243"/>
    </location>
</feature>
<evidence type="ECO:0000313" key="9">
    <source>
        <dbReference type="EMBL" id="CAI8043505.1"/>
    </source>
</evidence>
<feature type="transmembrane region" description="Helical" evidence="7">
    <location>
        <begin position="279"/>
        <end position="302"/>
    </location>
</feature>
<dbReference type="SUPFAM" id="SSF161098">
    <property type="entry name" value="MetI-like"/>
    <property type="match status" value="1"/>
</dbReference>
<proteinExistence type="predicted"/>
<dbReference type="AlphaFoldDB" id="A0AA35T828"/>
<keyword evidence="2" id="KW-0813">Transport</keyword>
<feature type="domain" description="ABC transmembrane type-1" evidence="8">
    <location>
        <begin position="80"/>
        <end position="292"/>
    </location>
</feature>
<keyword evidence="4 7" id="KW-0812">Transmembrane</keyword>
<dbReference type="Gene3D" id="1.10.3720.10">
    <property type="entry name" value="MetI-like"/>
    <property type="match status" value="1"/>
</dbReference>
<comment type="caution">
    <text evidence="9">The sequence shown here is derived from an EMBL/GenBank/DDBJ whole genome shotgun (WGS) entry which is preliminary data.</text>
</comment>
<feature type="transmembrane region" description="Helical" evidence="7">
    <location>
        <begin position="118"/>
        <end position="138"/>
    </location>
</feature>
<dbReference type="InterPro" id="IPR035906">
    <property type="entry name" value="MetI-like_sf"/>
</dbReference>
<keyword evidence="5 7" id="KW-1133">Transmembrane helix</keyword>
<dbReference type="Proteomes" id="UP001174909">
    <property type="component" value="Unassembled WGS sequence"/>
</dbReference>
<dbReference type="CDD" id="cd06261">
    <property type="entry name" value="TM_PBP2"/>
    <property type="match status" value="1"/>
</dbReference>
<evidence type="ECO:0000256" key="4">
    <source>
        <dbReference type="ARBA" id="ARBA00022692"/>
    </source>
</evidence>
<keyword evidence="3" id="KW-1003">Cell membrane</keyword>
<evidence type="ECO:0000259" key="8">
    <source>
        <dbReference type="PROSITE" id="PS50928"/>
    </source>
</evidence>
<evidence type="ECO:0000256" key="1">
    <source>
        <dbReference type="ARBA" id="ARBA00004651"/>
    </source>
</evidence>
<gene>
    <name evidence="9" type="ORF">GBAR_LOCUS24114</name>
</gene>
<sequence length="310" mass="35117">MSSKGPKRRSMGQLARKEAIDGYLFALPGLLGLLLFILGPLLASLVLSLHRYTVFSPPEWLGLDNYVRLFTDDHLFWKSLYNTFYYGVLSVPLGMACALFCALVLNHRLLFLKRIFRTVYFLPAVTSGVAVAFLWLSILDPSYGYINLFIEWLGFPGPLWLQSEIWSKPGIVLMSVWAVGHNIVIYVAALQGVPDNYYDAAAVDGANGIQQFRHITLPMLSPALLFTFIMGIIYSFQVFLQAYVMTQGGPLNSTLFYVLYLYRHGFVWLNMGYASALAWVLFFIILALTLTVFKSSPFWVYYESKKGKTI</sequence>
<evidence type="ECO:0000256" key="7">
    <source>
        <dbReference type="SAM" id="Phobius"/>
    </source>
</evidence>